<evidence type="ECO:0000256" key="4">
    <source>
        <dbReference type="ARBA" id="ARBA00022679"/>
    </source>
</evidence>
<comment type="subcellular location">
    <subcellularLocation>
        <location evidence="1">Membrane</location>
    </subcellularLocation>
</comment>
<dbReference type="GO" id="GO:0016020">
    <property type="term" value="C:membrane"/>
    <property type="evidence" value="ECO:0007669"/>
    <property type="project" value="UniProtKB-SubCell"/>
</dbReference>
<evidence type="ECO:0000256" key="3">
    <source>
        <dbReference type="ARBA" id="ARBA00022676"/>
    </source>
</evidence>
<sequence length="448" mass="51031">MRELKHGKAILGSVCMAAILVWEVYTKLMPQNNHFFDSPSRHHLSGLNLWRNVPQTSWKPCLWWTQSAEPRMAEAGKMNGYIIIECSGGLNQMRRDLCNGIGIARLLNATIVLPRFETSPYWNDTSGFGDIFDADFFLESVHSWVDVLRELPTNLSMRQPVAINCHKVASPFDYVESLLPKLLQHTVIVLRPSASQRSDRYPDSAKRARCHACFRSLRLVRRLQETADTLLERLPHPFVVLHLRFEPDMIAYSRCRYNLSSASMASINRVRGFRQVFGVADEKSWRKKGKCPLTPQETAFILQALNIPASTPIYLAAGSGLLELHKLASTYTQLFQKSDFLHADRLKALKGSRRAAIDWYVSLHAYAYIATFVGNMDKMVVSDRVLAGKHRNLVLDRHMFAEAYGQGMSEQEISKLIWKKHRHHVTSGYGSPVSDCFCRTYLTASLQE</sequence>
<dbReference type="Gramene" id="Pp3c3_27530V3.2">
    <property type="protein sequence ID" value="PAC:32944140.CDS.1"/>
    <property type="gene ID" value="Pp3c3_27530"/>
</dbReference>
<comment type="similarity">
    <text evidence="2">Belongs to the glycosyltransferase GT106 family.</text>
</comment>
<keyword evidence="7" id="KW-0472">Membrane</keyword>
<dbReference type="PANTHER" id="PTHR31741">
    <property type="entry name" value="OS02G0726500 PROTEIN-RELATED"/>
    <property type="match status" value="1"/>
</dbReference>
<organism evidence="12">
    <name type="scientific">Physcomitrium patens</name>
    <name type="common">Spreading-leaved earth moss</name>
    <name type="synonym">Physcomitrella patens</name>
    <dbReference type="NCBI Taxonomy" id="3218"/>
    <lineage>
        <taxon>Eukaryota</taxon>
        <taxon>Viridiplantae</taxon>
        <taxon>Streptophyta</taxon>
        <taxon>Embryophyta</taxon>
        <taxon>Bryophyta</taxon>
        <taxon>Bryophytina</taxon>
        <taxon>Bryopsida</taxon>
        <taxon>Funariidae</taxon>
        <taxon>Funariales</taxon>
        <taxon>Funariaceae</taxon>
        <taxon>Physcomitrium</taxon>
    </lineage>
</organism>
<dbReference type="RefSeq" id="XP_024371120.1">
    <property type="nucleotide sequence ID" value="XM_024515352.2"/>
</dbReference>
<evidence type="ECO:0000313" key="14">
    <source>
        <dbReference type="Proteomes" id="UP000006727"/>
    </source>
</evidence>
<dbReference type="GeneID" id="112280181"/>
<evidence type="ECO:0000256" key="6">
    <source>
        <dbReference type="ARBA" id="ARBA00022989"/>
    </source>
</evidence>
<reference evidence="13" key="3">
    <citation type="submission" date="2020-12" db="UniProtKB">
        <authorList>
            <consortium name="EnsemblPlants"/>
        </authorList>
    </citation>
    <scope>IDENTIFICATION</scope>
</reference>
<dbReference type="GO" id="GO:0016757">
    <property type="term" value="F:glycosyltransferase activity"/>
    <property type="evidence" value="ECO:0007669"/>
    <property type="project" value="UniProtKB-KW"/>
</dbReference>
<evidence type="ECO:0000256" key="1">
    <source>
        <dbReference type="ARBA" id="ARBA00004370"/>
    </source>
</evidence>
<dbReference type="EnsemblPlants" id="Pp3c3_27530V3.2">
    <property type="protein sequence ID" value="PAC:32944140.CDS.1"/>
    <property type="gene ID" value="Pp3c3_27530"/>
</dbReference>
<keyword evidence="9" id="KW-0294">Fucose metabolism</keyword>
<keyword evidence="5" id="KW-0812">Transmembrane</keyword>
<dbReference type="Proteomes" id="UP000006727">
    <property type="component" value="Chromosome 3"/>
</dbReference>
<keyword evidence="10" id="KW-0119">Carbohydrate metabolism</keyword>
<dbReference type="PaxDb" id="3218-PP1S376_54V6.1"/>
<evidence type="ECO:0000256" key="5">
    <source>
        <dbReference type="ARBA" id="ARBA00022692"/>
    </source>
</evidence>
<accession>A0A2K1KW96</accession>
<dbReference type="CDD" id="cd11299">
    <property type="entry name" value="O-FucT_plant"/>
    <property type="match status" value="1"/>
</dbReference>
<protein>
    <recommendedName>
        <fullName evidence="11">O-fucosyltransferase family protein</fullName>
    </recommendedName>
</protein>
<evidence type="ECO:0000256" key="8">
    <source>
        <dbReference type="ARBA" id="ARBA00023180"/>
    </source>
</evidence>
<dbReference type="EnsemblPlants" id="Pp3c3_27530V3.1">
    <property type="protein sequence ID" value="PAC:32944139.CDS.1"/>
    <property type="gene ID" value="Pp3c3_27530"/>
</dbReference>
<evidence type="ECO:0000256" key="11">
    <source>
        <dbReference type="ARBA" id="ARBA00030350"/>
    </source>
</evidence>
<dbReference type="EMBL" id="ABEU02000003">
    <property type="protein sequence ID" value="PNR58051.1"/>
    <property type="molecule type" value="Genomic_DNA"/>
</dbReference>
<reference evidence="12 14" key="1">
    <citation type="journal article" date="2008" name="Science">
        <title>The Physcomitrella genome reveals evolutionary insights into the conquest of land by plants.</title>
        <authorList>
            <person name="Rensing S."/>
            <person name="Lang D."/>
            <person name="Zimmer A."/>
            <person name="Terry A."/>
            <person name="Salamov A."/>
            <person name="Shapiro H."/>
            <person name="Nishiyama T."/>
            <person name="Perroud P.-F."/>
            <person name="Lindquist E."/>
            <person name="Kamisugi Y."/>
            <person name="Tanahashi T."/>
            <person name="Sakakibara K."/>
            <person name="Fujita T."/>
            <person name="Oishi K."/>
            <person name="Shin-I T."/>
            <person name="Kuroki Y."/>
            <person name="Toyoda A."/>
            <person name="Suzuki Y."/>
            <person name="Hashimoto A."/>
            <person name="Yamaguchi K."/>
            <person name="Sugano A."/>
            <person name="Kohara Y."/>
            <person name="Fujiyama A."/>
            <person name="Anterola A."/>
            <person name="Aoki S."/>
            <person name="Ashton N."/>
            <person name="Barbazuk W.B."/>
            <person name="Barker E."/>
            <person name="Bennetzen J."/>
            <person name="Bezanilla M."/>
            <person name="Blankenship R."/>
            <person name="Cho S.H."/>
            <person name="Dutcher S."/>
            <person name="Estelle M."/>
            <person name="Fawcett J.A."/>
            <person name="Gundlach H."/>
            <person name="Hanada K."/>
            <person name="Heyl A."/>
            <person name="Hicks K.A."/>
            <person name="Hugh J."/>
            <person name="Lohr M."/>
            <person name="Mayer K."/>
            <person name="Melkozernov A."/>
            <person name="Murata T."/>
            <person name="Nelson D."/>
            <person name="Pils B."/>
            <person name="Prigge M."/>
            <person name="Reiss B."/>
            <person name="Renner T."/>
            <person name="Rombauts S."/>
            <person name="Rushton P."/>
            <person name="Sanderfoot A."/>
            <person name="Schween G."/>
            <person name="Shiu S.-H."/>
            <person name="Stueber K."/>
            <person name="Theodoulou F.L."/>
            <person name="Tu H."/>
            <person name="Van de Peer Y."/>
            <person name="Verrier P.J."/>
            <person name="Waters E."/>
            <person name="Wood A."/>
            <person name="Yang L."/>
            <person name="Cove D."/>
            <person name="Cuming A."/>
            <person name="Hasebe M."/>
            <person name="Lucas S."/>
            <person name="Mishler D.B."/>
            <person name="Reski R."/>
            <person name="Grigoriev I."/>
            <person name="Quatrano R.S."/>
            <person name="Boore J.L."/>
        </authorList>
    </citation>
    <scope>NUCLEOTIDE SEQUENCE [LARGE SCALE GENOMIC DNA]</scope>
    <source>
        <strain evidence="13 14">cv. Gransden 2004</strain>
    </source>
</reference>
<evidence type="ECO:0000313" key="12">
    <source>
        <dbReference type="EMBL" id="PNR58051.1"/>
    </source>
</evidence>
<evidence type="ECO:0000256" key="7">
    <source>
        <dbReference type="ARBA" id="ARBA00023136"/>
    </source>
</evidence>
<dbReference type="AlphaFoldDB" id="A0A2K1KW96"/>
<dbReference type="InterPro" id="IPR019378">
    <property type="entry name" value="GDP-Fuc_O-FucTrfase"/>
</dbReference>
<evidence type="ECO:0000256" key="2">
    <source>
        <dbReference type="ARBA" id="ARBA00007737"/>
    </source>
</evidence>
<dbReference type="OrthoDB" id="1718146at2759"/>
<keyword evidence="3" id="KW-0328">Glycosyltransferase</keyword>
<dbReference type="PANTHER" id="PTHR31741:SF2">
    <property type="entry name" value="O-FUCOSYLTRANSFERASE 13"/>
    <property type="match status" value="1"/>
</dbReference>
<dbReference type="InterPro" id="IPR024709">
    <property type="entry name" value="FucosylTrfase_pln"/>
</dbReference>
<evidence type="ECO:0000256" key="10">
    <source>
        <dbReference type="ARBA" id="ARBA00023277"/>
    </source>
</evidence>
<evidence type="ECO:0000256" key="9">
    <source>
        <dbReference type="ARBA" id="ARBA00023253"/>
    </source>
</evidence>
<dbReference type="Pfam" id="PF10250">
    <property type="entry name" value="O-FucT"/>
    <property type="match status" value="1"/>
</dbReference>
<dbReference type="OMA" id="ARCHACF"/>
<reference evidence="12 14" key="2">
    <citation type="journal article" date="2018" name="Plant J.">
        <title>The Physcomitrella patens chromosome-scale assembly reveals moss genome structure and evolution.</title>
        <authorList>
            <person name="Lang D."/>
            <person name="Ullrich K.K."/>
            <person name="Murat F."/>
            <person name="Fuchs J."/>
            <person name="Jenkins J."/>
            <person name="Haas F.B."/>
            <person name="Piednoel M."/>
            <person name="Gundlach H."/>
            <person name="Van Bel M."/>
            <person name="Meyberg R."/>
            <person name="Vives C."/>
            <person name="Morata J."/>
            <person name="Symeonidi A."/>
            <person name="Hiss M."/>
            <person name="Muchero W."/>
            <person name="Kamisugi Y."/>
            <person name="Saleh O."/>
            <person name="Blanc G."/>
            <person name="Decker E.L."/>
            <person name="van Gessel N."/>
            <person name="Grimwood J."/>
            <person name="Hayes R.D."/>
            <person name="Graham S.W."/>
            <person name="Gunter L.E."/>
            <person name="McDaniel S.F."/>
            <person name="Hoernstein S.N.W."/>
            <person name="Larsson A."/>
            <person name="Li F.W."/>
            <person name="Perroud P.F."/>
            <person name="Phillips J."/>
            <person name="Ranjan P."/>
            <person name="Rokshar D.S."/>
            <person name="Rothfels C.J."/>
            <person name="Schneider L."/>
            <person name="Shu S."/>
            <person name="Stevenson D.W."/>
            <person name="Thummler F."/>
            <person name="Tillich M."/>
            <person name="Villarreal Aguilar J.C."/>
            <person name="Widiez T."/>
            <person name="Wong G.K."/>
            <person name="Wymore A."/>
            <person name="Zhang Y."/>
            <person name="Zimmer A.D."/>
            <person name="Quatrano R.S."/>
            <person name="Mayer K.F.X."/>
            <person name="Goodstein D."/>
            <person name="Casacuberta J.M."/>
            <person name="Vandepoele K."/>
            <person name="Reski R."/>
            <person name="Cuming A.C."/>
            <person name="Tuskan G.A."/>
            <person name="Maumus F."/>
            <person name="Salse J."/>
            <person name="Schmutz J."/>
            <person name="Rensing S.A."/>
        </authorList>
    </citation>
    <scope>NUCLEOTIDE SEQUENCE [LARGE SCALE GENOMIC DNA]</scope>
    <source>
        <strain evidence="13 14">cv. Gransden 2004</strain>
    </source>
</reference>
<name>A0A2K1KW96_PHYPA</name>
<dbReference type="PIRSF" id="PIRSF009360">
    <property type="entry name" value="UCP009360"/>
    <property type="match status" value="1"/>
</dbReference>
<dbReference type="Gramene" id="Pp3c3_27530V3.1">
    <property type="protein sequence ID" value="PAC:32944139.CDS.1"/>
    <property type="gene ID" value="Pp3c3_27530"/>
</dbReference>
<keyword evidence="8" id="KW-0325">Glycoprotein</keyword>
<proteinExistence type="inferred from homology"/>
<dbReference type="GO" id="GO:0005737">
    <property type="term" value="C:cytoplasm"/>
    <property type="evidence" value="ECO:0000318"/>
    <property type="project" value="GO_Central"/>
</dbReference>
<keyword evidence="6" id="KW-1133">Transmembrane helix</keyword>
<gene>
    <name evidence="13" type="primary">LOC112280181</name>
    <name evidence="12" type="ORF">PHYPA_005046</name>
</gene>
<dbReference type="GO" id="GO:0006004">
    <property type="term" value="P:fucose metabolic process"/>
    <property type="evidence" value="ECO:0007669"/>
    <property type="project" value="UniProtKB-KW"/>
</dbReference>
<keyword evidence="4" id="KW-0808">Transferase</keyword>
<keyword evidence="14" id="KW-1185">Reference proteome</keyword>
<evidence type="ECO:0000313" key="13">
    <source>
        <dbReference type="EnsemblPlants" id="PAC:32944139.CDS.1"/>
    </source>
</evidence>